<dbReference type="GO" id="GO:0006865">
    <property type="term" value="P:amino acid transport"/>
    <property type="evidence" value="ECO:0007669"/>
    <property type="project" value="TreeGrafter"/>
</dbReference>
<dbReference type="OrthoDB" id="6581954at2759"/>
<dbReference type="InterPro" id="IPR000175">
    <property type="entry name" value="Na/ntran_symport"/>
</dbReference>
<feature type="transmembrane region" description="Helical" evidence="7">
    <location>
        <begin position="6"/>
        <end position="25"/>
    </location>
</feature>
<evidence type="ECO:0000256" key="4">
    <source>
        <dbReference type="ARBA" id="ARBA00022989"/>
    </source>
</evidence>
<dbReference type="GO" id="GO:0035725">
    <property type="term" value="P:sodium ion transmembrane transport"/>
    <property type="evidence" value="ECO:0007669"/>
    <property type="project" value="TreeGrafter"/>
</dbReference>
<evidence type="ECO:0000256" key="3">
    <source>
        <dbReference type="ARBA" id="ARBA00022692"/>
    </source>
</evidence>
<feature type="disulfide bond" evidence="6">
    <location>
        <begin position="36"/>
        <end position="46"/>
    </location>
</feature>
<dbReference type="Proteomes" id="UP000281553">
    <property type="component" value="Unassembled WGS sequence"/>
</dbReference>
<dbReference type="AlphaFoldDB" id="A0A3P7MVN3"/>
<keyword evidence="4 7" id="KW-1133">Transmembrane helix</keyword>
<gene>
    <name evidence="8" type="ORF">DILT_LOCUS15109</name>
</gene>
<sequence>MTTISWLVQIYYNVIVAHTLLYLFASFNSRLPWSTCGNWWNDPITCLDQTSKILHQLKSGMSKKGQFLIQ</sequence>
<dbReference type="GO" id="GO:0005886">
    <property type="term" value="C:plasma membrane"/>
    <property type="evidence" value="ECO:0007669"/>
    <property type="project" value="TreeGrafter"/>
</dbReference>
<evidence type="ECO:0000256" key="7">
    <source>
        <dbReference type="SAM" id="Phobius"/>
    </source>
</evidence>
<dbReference type="PANTHER" id="PTHR11616:SF240">
    <property type="entry name" value="BLOATED TUBULES, ISOFORM B-RELATED"/>
    <property type="match status" value="1"/>
</dbReference>
<comment type="subcellular location">
    <subcellularLocation>
        <location evidence="1">Membrane</location>
        <topology evidence="1">Multi-pass membrane protein</topology>
    </subcellularLocation>
</comment>
<proteinExistence type="predicted"/>
<dbReference type="SUPFAM" id="SSF161070">
    <property type="entry name" value="SNF-like"/>
    <property type="match status" value="1"/>
</dbReference>
<organism evidence="8 9">
    <name type="scientific">Dibothriocephalus latus</name>
    <name type="common">Fish tapeworm</name>
    <name type="synonym">Diphyllobothrium latum</name>
    <dbReference type="NCBI Taxonomy" id="60516"/>
    <lineage>
        <taxon>Eukaryota</taxon>
        <taxon>Metazoa</taxon>
        <taxon>Spiralia</taxon>
        <taxon>Lophotrochozoa</taxon>
        <taxon>Platyhelminthes</taxon>
        <taxon>Cestoda</taxon>
        <taxon>Eucestoda</taxon>
        <taxon>Diphyllobothriidea</taxon>
        <taxon>Diphyllobothriidae</taxon>
        <taxon>Dibothriocephalus</taxon>
    </lineage>
</organism>
<evidence type="ECO:0000256" key="5">
    <source>
        <dbReference type="ARBA" id="ARBA00023136"/>
    </source>
</evidence>
<reference evidence="8 9" key="1">
    <citation type="submission" date="2018-11" db="EMBL/GenBank/DDBJ databases">
        <authorList>
            <consortium name="Pathogen Informatics"/>
        </authorList>
    </citation>
    <scope>NUCLEOTIDE SEQUENCE [LARGE SCALE GENOMIC DNA]</scope>
</reference>
<dbReference type="Pfam" id="PF00209">
    <property type="entry name" value="SNF"/>
    <property type="match status" value="1"/>
</dbReference>
<keyword evidence="2" id="KW-0813">Transport</keyword>
<accession>A0A3P7MVN3</accession>
<dbReference type="PANTHER" id="PTHR11616">
    <property type="entry name" value="SODIUM/CHLORIDE DEPENDENT TRANSPORTER"/>
    <property type="match status" value="1"/>
</dbReference>
<keyword evidence="6" id="KW-1015">Disulfide bond</keyword>
<evidence type="ECO:0000256" key="1">
    <source>
        <dbReference type="ARBA" id="ARBA00004141"/>
    </source>
</evidence>
<name>A0A3P7MVN3_DIBLA</name>
<keyword evidence="9" id="KW-1185">Reference proteome</keyword>
<evidence type="ECO:0000313" key="8">
    <source>
        <dbReference type="EMBL" id="VDN28003.1"/>
    </source>
</evidence>
<evidence type="ECO:0000313" key="9">
    <source>
        <dbReference type="Proteomes" id="UP000281553"/>
    </source>
</evidence>
<dbReference type="EMBL" id="UYRU01077339">
    <property type="protein sequence ID" value="VDN28003.1"/>
    <property type="molecule type" value="Genomic_DNA"/>
</dbReference>
<dbReference type="InterPro" id="IPR037272">
    <property type="entry name" value="SNS_sf"/>
</dbReference>
<protein>
    <submittedName>
        <fullName evidence="8">Uncharacterized protein</fullName>
    </submittedName>
</protein>
<evidence type="ECO:0000256" key="6">
    <source>
        <dbReference type="PIRSR" id="PIRSR600175-2"/>
    </source>
</evidence>
<keyword evidence="3 7" id="KW-0812">Transmembrane</keyword>
<keyword evidence="5 7" id="KW-0472">Membrane</keyword>
<evidence type="ECO:0000256" key="2">
    <source>
        <dbReference type="ARBA" id="ARBA00022448"/>
    </source>
</evidence>